<sequence>MDDVASQFLAANQTTLNLAVALLLGSIIGLERGWGAREQKSGERIAGIRTFSLIGLLGGISVVLAKEVTVWAFPVLLLSVVAMAIVAYSERLDHIRNFSITGMIGMVLTFCFGAVAVAVDPVIATAAAVVTAIILDNKEEIHSWVHKLKAHELDAGLKLLVISVVLLPLLPNQQMGPGGVLNPQEIWWMVVMIASISFVGYFAMRVAGTSKGILFTSLFSGLTSSTALTLHFARQAKRHPALNAQFATGILIACGTMFPRILVYCFIINHDLLPSLIWPVAVMTVLLYVPAIIIWSRNSGTSQVSQPTFGQNPLDLKSALVFGVLLTVILLLGDFFKNWLGDTGVYMLAATSGIADVDAITLSLSRMSNNELAMDVAVLGIVIAAATNNLVKSGMAWVIGNRQTGIYVAGPMLLSLGAGLLVAWFQ</sequence>
<feature type="transmembrane region" description="Helical" evidence="1">
    <location>
        <begin position="245"/>
        <end position="270"/>
    </location>
</feature>
<evidence type="ECO:0000313" key="4">
    <source>
        <dbReference type="EMBL" id="SEA34910.1"/>
    </source>
</evidence>
<feature type="transmembrane region" description="Helical" evidence="1">
    <location>
        <begin position="316"/>
        <end position="333"/>
    </location>
</feature>
<dbReference type="RefSeq" id="WP_092347144.1">
    <property type="nucleotide sequence ID" value="NZ_FNQN01000005.1"/>
</dbReference>
<feature type="domain" description="DUF4010" evidence="3">
    <location>
        <begin position="191"/>
        <end position="400"/>
    </location>
</feature>
<evidence type="ECO:0000256" key="1">
    <source>
        <dbReference type="SAM" id="Phobius"/>
    </source>
</evidence>
<accession>A0A1H4AG21</accession>
<dbReference type="InterPro" id="IPR025105">
    <property type="entry name" value="DUF4010"/>
</dbReference>
<feature type="transmembrane region" description="Helical" evidence="1">
    <location>
        <begin position="213"/>
        <end position="233"/>
    </location>
</feature>
<feature type="domain" description="MgtC/SapB/SrpB/YhiD N-terminal" evidence="2">
    <location>
        <begin position="18"/>
        <end position="143"/>
    </location>
</feature>
<feature type="transmembrane region" description="Helical" evidence="1">
    <location>
        <begin position="16"/>
        <end position="34"/>
    </location>
</feature>
<reference evidence="4 5" key="1">
    <citation type="submission" date="2016-10" db="EMBL/GenBank/DDBJ databases">
        <authorList>
            <person name="de Groot N.N."/>
        </authorList>
    </citation>
    <scope>NUCLEOTIDE SEQUENCE [LARGE SCALE GENOMIC DNA]</scope>
    <source>
        <strain evidence="4 5">DSM 7343</strain>
    </source>
</reference>
<keyword evidence="1" id="KW-1133">Transmembrane helix</keyword>
<dbReference type="InterPro" id="IPR049177">
    <property type="entry name" value="MgtC_SapB_SrpB_YhiD_N"/>
</dbReference>
<evidence type="ECO:0000259" key="3">
    <source>
        <dbReference type="Pfam" id="PF13194"/>
    </source>
</evidence>
<keyword evidence="1" id="KW-0472">Membrane</keyword>
<dbReference type="Pfam" id="PF02308">
    <property type="entry name" value="MgtC"/>
    <property type="match status" value="1"/>
</dbReference>
<dbReference type="Pfam" id="PF13194">
    <property type="entry name" value="DUF4010"/>
    <property type="match status" value="1"/>
</dbReference>
<dbReference type="Proteomes" id="UP000199409">
    <property type="component" value="Unassembled WGS sequence"/>
</dbReference>
<dbReference type="AlphaFoldDB" id="A0A1H4AG21"/>
<protein>
    <submittedName>
        <fullName evidence="4">Uncharacterized membrane protein, DUF4010 family</fullName>
    </submittedName>
</protein>
<dbReference type="PANTHER" id="PTHR39084">
    <property type="entry name" value="MEMBRANE PROTEIN-RELATED"/>
    <property type="match status" value="1"/>
</dbReference>
<dbReference type="EMBL" id="FNQN01000005">
    <property type="protein sequence ID" value="SEA34910.1"/>
    <property type="molecule type" value="Genomic_DNA"/>
</dbReference>
<dbReference type="PANTHER" id="PTHR39084:SF1">
    <property type="entry name" value="DUF4010 DOMAIN-CONTAINING PROTEIN"/>
    <property type="match status" value="1"/>
</dbReference>
<feature type="transmembrane region" description="Helical" evidence="1">
    <location>
        <begin position="376"/>
        <end position="399"/>
    </location>
</feature>
<keyword evidence="5" id="KW-1185">Reference proteome</keyword>
<feature type="transmembrane region" description="Helical" evidence="1">
    <location>
        <begin position="405"/>
        <end position="425"/>
    </location>
</feature>
<feature type="transmembrane region" description="Helical" evidence="1">
    <location>
        <begin position="276"/>
        <end position="295"/>
    </location>
</feature>
<name>A0A1H4AG21_9BACT</name>
<evidence type="ECO:0000259" key="2">
    <source>
        <dbReference type="Pfam" id="PF02308"/>
    </source>
</evidence>
<proteinExistence type="predicted"/>
<organism evidence="4 5">
    <name type="scientific">Desulfuromusa kysingii</name>
    <dbReference type="NCBI Taxonomy" id="37625"/>
    <lineage>
        <taxon>Bacteria</taxon>
        <taxon>Pseudomonadati</taxon>
        <taxon>Thermodesulfobacteriota</taxon>
        <taxon>Desulfuromonadia</taxon>
        <taxon>Desulfuromonadales</taxon>
        <taxon>Geopsychrobacteraceae</taxon>
        <taxon>Desulfuromusa</taxon>
    </lineage>
</organism>
<gene>
    <name evidence="4" type="ORF">SAMN05660420_01823</name>
</gene>
<feature type="transmembrane region" description="Helical" evidence="1">
    <location>
        <begin position="186"/>
        <end position="207"/>
    </location>
</feature>
<feature type="transmembrane region" description="Helical" evidence="1">
    <location>
        <begin position="46"/>
        <end position="65"/>
    </location>
</feature>
<keyword evidence="1" id="KW-0812">Transmembrane</keyword>
<feature type="transmembrane region" description="Helical" evidence="1">
    <location>
        <begin position="71"/>
        <end position="89"/>
    </location>
</feature>
<evidence type="ECO:0000313" key="5">
    <source>
        <dbReference type="Proteomes" id="UP000199409"/>
    </source>
</evidence>
<dbReference type="OrthoDB" id="9813718at2"/>